<evidence type="ECO:0000313" key="2">
    <source>
        <dbReference type="EMBL" id="RXK41747.1"/>
    </source>
</evidence>
<proteinExistence type="predicted"/>
<feature type="region of interest" description="Disordered" evidence="1">
    <location>
        <begin position="172"/>
        <end position="204"/>
    </location>
</feature>
<keyword evidence="3" id="KW-1185">Reference proteome</keyword>
<organism evidence="2 3">
    <name type="scientific">Tremella mesenterica</name>
    <name type="common">Jelly fungus</name>
    <dbReference type="NCBI Taxonomy" id="5217"/>
    <lineage>
        <taxon>Eukaryota</taxon>
        <taxon>Fungi</taxon>
        <taxon>Dikarya</taxon>
        <taxon>Basidiomycota</taxon>
        <taxon>Agaricomycotina</taxon>
        <taxon>Tremellomycetes</taxon>
        <taxon>Tremellales</taxon>
        <taxon>Tremellaceae</taxon>
        <taxon>Tremella</taxon>
    </lineage>
</organism>
<dbReference type="VEuPathDB" id="FungiDB:TREMEDRAFT_61615"/>
<sequence>MTEQVSPKPTQLTGSTSEQSVYNPVNQSKITRTYAALRTRLISRLSATLDHSFVPATINSIPEQSPVSAPGSIFEGEETGLWSTHQQLKSVLTKFQECAAEGLDSGIKYRQSIDFLDDFLQGFLAVSQVSKSFPKDNSIYPNENIGVNQTMGNAMTDDDDDWDFGGVDVDEEDSKLGGADVDGKDTSVSEVDVNRQKANEEEVEEEETEKDIVIRTIKELVILCQSETLGKPIDDFVTEHHLVSQLEAIENAVIQGEKATGMVMNQLTGSMAWNLTDSESESSSNSVSTISVQMNVKDNCDVKGFREVNESVGGRLKRSRESDEVDSAVVNADFEKLQISDFDHGIAFGMTGKTGTDIRKRFRMK</sequence>
<dbReference type="Proteomes" id="UP000289152">
    <property type="component" value="Unassembled WGS sequence"/>
</dbReference>
<reference evidence="2 3" key="1">
    <citation type="submission" date="2016-06" db="EMBL/GenBank/DDBJ databases">
        <title>Evolution of pathogenesis and genome organization in the Tremellales.</title>
        <authorList>
            <person name="Cuomo C."/>
            <person name="Litvintseva A."/>
            <person name="Heitman J."/>
            <person name="Chen Y."/>
            <person name="Sun S."/>
            <person name="Springer D."/>
            <person name="Dromer F."/>
            <person name="Young S."/>
            <person name="Zeng Q."/>
            <person name="Chapman S."/>
            <person name="Gujja S."/>
            <person name="Saif S."/>
            <person name="Birren B."/>
        </authorList>
    </citation>
    <scope>NUCLEOTIDE SEQUENCE [LARGE SCALE GENOMIC DNA]</scope>
    <source>
        <strain evidence="2 3">ATCC 28783</strain>
    </source>
</reference>
<dbReference type="EMBL" id="SDIL01000006">
    <property type="protein sequence ID" value="RXK41747.1"/>
    <property type="molecule type" value="Genomic_DNA"/>
</dbReference>
<evidence type="ECO:0000313" key="3">
    <source>
        <dbReference type="Proteomes" id="UP000289152"/>
    </source>
</evidence>
<gene>
    <name evidence="2" type="ORF">M231_00982</name>
</gene>
<protein>
    <submittedName>
        <fullName evidence="2">Uncharacterized protein</fullName>
    </submittedName>
</protein>
<accession>A0A4V1M4W1</accession>
<dbReference type="InParanoid" id="A0A4V1M4W1"/>
<dbReference type="AlphaFoldDB" id="A0A4V1M4W1"/>
<name>A0A4V1M4W1_TREME</name>
<feature type="region of interest" description="Disordered" evidence="1">
    <location>
        <begin position="1"/>
        <end position="20"/>
    </location>
</feature>
<feature type="compositionally biased region" description="Basic and acidic residues" evidence="1">
    <location>
        <begin position="181"/>
        <end position="200"/>
    </location>
</feature>
<comment type="caution">
    <text evidence="2">The sequence shown here is derived from an EMBL/GenBank/DDBJ whole genome shotgun (WGS) entry which is preliminary data.</text>
</comment>
<evidence type="ECO:0000256" key="1">
    <source>
        <dbReference type="SAM" id="MobiDB-lite"/>
    </source>
</evidence>